<keyword evidence="1" id="KW-0472">Membrane</keyword>
<feature type="transmembrane region" description="Helical" evidence="1">
    <location>
        <begin position="51"/>
        <end position="84"/>
    </location>
</feature>
<evidence type="ECO:0000313" key="3">
    <source>
        <dbReference type="Proteomes" id="UP000054099"/>
    </source>
</evidence>
<evidence type="ECO:0000313" key="2">
    <source>
        <dbReference type="EMBL" id="KSU81730.1"/>
    </source>
</evidence>
<keyword evidence="2" id="KW-0282">Flagellum</keyword>
<organism evidence="2 3">
    <name type="scientific">Fictibacillus enclensis</name>
    <dbReference type="NCBI Taxonomy" id="1017270"/>
    <lineage>
        <taxon>Bacteria</taxon>
        <taxon>Bacillati</taxon>
        <taxon>Bacillota</taxon>
        <taxon>Bacilli</taxon>
        <taxon>Bacillales</taxon>
        <taxon>Fictibacillaceae</taxon>
        <taxon>Fictibacillus</taxon>
    </lineage>
</organism>
<keyword evidence="1" id="KW-1133">Transmembrane helix</keyword>
<dbReference type="AlphaFoldDB" id="A0A0V8J3L8"/>
<proteinExistence type="predicted"/>
<keyword evidence="1" id="KW-0812">Transmembrane</keyword>
<dbReference type="OrthoDB" id="2971941at2"/>
<dbReference type="EMBL" id="LNQN01000005">
    <property type="protein sequence ID" value="KSU81730.1"/>
    <property type="molecule type" value="Genomic_DNA"/>
</dbReference>
<gene>
    <name evidence="2" type="ORF">AS030_15680</name>
</gene>
<keyword evidence="2" id="KW-0969">Cilium</keyword>
<name>A0A0V8J3L8_9BACL</name>
<accession>A0A0V8J3L8</accession>
<reference evidence="2 3" key="1">
    <citation type="journal article" date="2014" name="Antonie Van Leeuwenhoek">
        <title>Fictibacillus enclensis sp. nov., isolated from marine sediment.</title>
        <authorList>
            <person name="Dastager S.G."/>
            <person name="Mawlankar R."/>
            <person name="Srinivasan K."/>
            <person name="Tang S.K."/>
            <person name="Lee J.C."/>
            <person name="Ramana V.V."/>
            <person name="Shouche Y.S."/>
        </authorList>
    </citation>
    <scope>NUCLEOTIDE SEQUENCE [LARGE SCALE GENOMIC DNA]</scope>
    <source>
        <strain evidence="2 3">NIO-1003</strain>
    </source>
</reference>
<sequence length="114" mass="12343">MKKFGLFLLGGIAAVILLANLGPMIGLAIGLVILYFAVKGFMKAETTSKKVIWAVIGIIAACSAISNIPALLGIAAVYVLYVVYKSWSGKKQDSNDDSDPFVNFEKQWAEMNRN</sequence>
<evidence type="ECO:0000256" key="1">
    <source>
        <dbReference type="SAM" id="Phobius"/>
    </source>
</evidence>
<keyword evidence="3" id="KW-1185">Reference proteome</keyword>
<feature type="transmembrane region" description="Helical" evidence="1">
    <location>
        <begin position="7"/>
        <end position="36"/>
    </location>
</feature>
<dbReference type="Proteomes" id="UP000054099">
    <property type="component" value="Unassembled WGS sequence"/>
</dbReference>
<comment type="caution">
    <text evidence="2">The sequence shown here is derived from an EMBL/GenBank/DDBJ whole genome shotgun (WGS) entry which is preliminary data.</text>
</comment>
<keyword evidence="2" id="KW-0966">Cell projection</keyword>
<dbReference type="RefSeq" id="WP_061973217.1">
    <property type="nucleotide sequence ID" value="NZ_CP126109.1"/>
</dbReference>
<protein>
    <submittedName>
        <fullName evidence="2">Flagellar basal body rod protein</fullName>
    </submittedName>
</protein>